<dbReference type="SMART" id="SM00530">
    <property type="entry name" value="HTH_XRE"/>
    <property type="match status" value="1"/>
</dbReference>
<dbReference type="AlphaFoldDB" id="A0A0B5QW53"/>
<dbReference type="PANTHER" id="PTHR46558">
    <property type="entry name" value="TRACRIPTIONAL REGULATORY PROTEIN-RELATED-RELATED"/>
    <property type="match status" value="1"/>
</dbReference>
<dbReference type="Pfam" id="PF01381">
    <property type="entry name" value="HTH_3"/>
    <property type="match status" value="1"/>
</dbReference>
<feature type="domain" description="HTH cro/C1-type" evidence="3">
    <location>
        <begin position="8"/>
        <end position="67"/>
    </location>
</feature>
<proteinExistence type="predicted"/>
<evidence type="ECO:0000256" key="2">
    <source>
        <dbReference type="SAM" id="Coils"/>
    </source>
</evidence>
<accession>A0A0B5QW53</accession>
<sequence>MDIIGKKIKEARKRMNMTQKDLAKKLNKSERMIQKYESSDVIPSMDLLKKIADILNMNLWAFSTDNLNLYNEYDQDDKEHIYKLYTDSTQIEKILEYFDYSVETVDEPLGFSKLSISDKDGKRILLDAEDITNLKESLKNTLDFEIYRLSKSIKRR</sequence>
<evidence type="ECO:0000313" key="4">
    <source>
        <dbReference type="EMBL" id="AJH02173.1"/>
    </source>
</evidence>
<dbReference type="SUPFAM" id="SSF47413">
    <property type="entry name" value="lambda repressor-like DNA-binding domains"/>
    <property type="match status" value="1"/>
</dbReference>
<reference evidence="5" key="1">
    <citation type="submission" date="2014-12" db="EMBL/GenBank/DDBJ databases">
        <title>Genome sequence of Clostridium beijerinckii strain 59B.</title>
        <authorList>
            <person name="Little G.T."/>
            <person name="Minton N.P."/>
        </authorList>
    </citation>
    <scope>NUCLEOTIDE SEQUENCE [LARGE SCALE GENOMIC DNA]</scope>
    <source>
        <strain evidence="5">59B</strain>
    </source>
</reference>
<dbReference type="GO" id="GO:0003677">
    <property type="term" value="F:DNA binding"/>
    <property type="evidence" value="ECO:0007669"/>
    <property type="project" value="UniProtKB-KW"/>
</dbReference>
<dbReference type="InterPro" id="IPR001387">
    <property type="entry name" value="Cro/C1-type_HTH"/>
</dbReference>
<evidence type="ECO:0000256" key="1">
    <source>
        <dbReference type="ARBA" id="ARBA00023125"/>
    </source>
</evidence>
<dbReference type="PANTHER" id="PTHR46558:SF4">
    <property type="entry name" value="DNA-BIDING PHAGE PROTEIN"/>
    <property type="match status" value="1"/>
</dbReference>
<dbReference type="RefSeq" id="WP_041900672.1">
    <property type="nucleotide sequence ID" value="NZ_CP010086.2"/>
</dbReference>
<feature type="coiled-coil region" evidence="2">
    <location>
        <begin position="8"/>
        <end position="39"/>
    </location>
</feature>
<evidence type="ECO:0000313" key="5">
    <source>
        <dbReference type="Proteomes" id="UP000031866"/>
    </source>
</evidence>
<keyword evidence="1" id="KW-0238">DNA-binding</keyword>
<organism evidence="4 5">
    <name type="scientific">Clostridium beijerinckii</name>
    <name type="common">Clostridium MP</name>
    <dbReference type="NCBI Taxonomy" id="1520"/>
    <lineage>
        <taxon>Bacteria</taxon>
        <taxon>Bacillati</taxon>
        <taxon>Bacillota</taxon>
        <taxon>Clostridia</taxon>
        <taxon>Eubacteriales</taxon>
        <taxon>Clostridiaceae</taxon>
        <taxon>Clostridium</taxon>
    </lineage>
</organism>
<dbReference type="STRING" id="1520.LF65_05666"/>
<dbReference type="OrthoDB" id="9811208at2"/>
<protein>
    <recommendedName>
        <fullName evidence="3">HTH cro/C1-type domain-containing protein</fullName>
    </recommendedName>
</protein>
<evidence type="ECO:0000259" key="3">
    <source>
        <dbReference type="PROSITE" id="PS50943"/>
    </source>
</evidence>
<dbReference type="Proteomes" id="UP000031866">
    <property type="component" value="Chromosome"/>
</dbReference>
<keyword evidence="2" id="KW-0175">Coiled coil</keyword>
<dbReference type="CDD" id="cd00093">
    <property type="entry name" value="HTH_XRE"/>
    <property type="match status" value="1"/>
</dbReference>
<dbReference type="EMBL" id="CP010086">
    <property type="protein sequence ID" value="AJH02173.1"/>
    <property type="molecule type" value="Genomic_DNA"/>
</dbReference>
<dbReference type="PROSITE" id="PS50943">
    <property type="entry name" value="HTH_CROC1"/>
    <property type="match status" value="1"/>
</dbReference>
<dbReference type="InterPro" id="IPR010982">
    <property type="entry name" value="Lambda_DNA-bd_dom_sf"/>
</dbReference>
<name>A0A0B5QW53_CLOBE</name>
<dbReference type="Gene3D" id="1.10.260.40">
    <property type="entry name" value="lambda repressor-like DNA-binding domains"/>
    <property type="match status" value="1"/>
</dbReference>
<gene>
    <name evidence="4" type="ORF">LF65_05666</name>
</gene>
<dbReference type="KEGG" id="cbei:LF65_05666"/>